<evidence type="ECO:0008006" key="4">
    <source>
        <dbReference type="Google" id="ProtNLM"/>
    </source>
</evidence>
<protein>
    <recommendedName>
        <fullName evidence="4">Peptidase inhibitor family I36</fullName>
    </recommendedName>
</protein>
<proteinExistence type="predicted"/>
<dbReference type="RefSeq" id="WP_377142568.1">
    <property type="nucleotide sequence ID" value="NZ_JBHSFI010000012.1"/>
</dbReference>
<evidence type="ECO:0000313" key="2">
    <source>
        <dbReference type="EMBL" id="MFC4632186.1"/>
    </source>
</evidence>
<accession>A0ABV9HPQ8</accession>
<feature type="chain" id="PRO_5047185520" description="Peptidase inhibitor family I36" evidence="1">
    <location>
        <begin position="33"/>
        <end position="175"/>
    </location>
</feature>
<gene>
    <name evidence="2" type="ORF">ACFO6V_28360</name>
</gene>
<reference evidence="3" key="1">
    <citation type="journal article" date="2019" name="Int. J. Syst. Evol. Microbiol.">
        <title>The Global Catalogue of Microorganisms (GCM) 10K type strain sequencing project: providing services to taxonomists for standard genome sequencing and annotation.</title>
        <authorList>
            <consortium name="The Broad Institute Genomics Platform"/>
            <consortium name="The Broad Institute Genome Sequencing Center for Infectious Disease"/>
            <person name="Wu L."/>
            <person name="Ma J."/>
        </authorList>
    </citation>
    <scope>NUCLEOTIDE SEQUENCE [LARGE SCALE GENOMIC DNA]</scope>
    <source>
        <strain evidence="3">CCUG 42722</strain>
    </source>
</reference>
<dbReference type="EMBL" id="JBHSFI010000012">
    <property type="protein sequence ID" value="MFC4632186.1"/>
    <property type="molecule type" value="Genomic_DNA"/>
</dbReference>
<evidence type="ECO:0000313" key="3">
    <source>
        <dbReference type="Proteomes" id="UP001596011"/>
    </source>
</evidence>
<name>A0ABV9HPQ8_9MICO</name>
<organism evidence="2 3">
    <name type="scientific">Promicromonospora alba</name>
    <dbReference type="NCBI Taxonomy" id="1616110"/>
    <lineage>
        <taxon>Bacteria</taxon>
        <taxon>Bacillati</taxon>
        <taxon>Actinomycetota</taxon>
        <taxon>Actinomycetes</taxon>
        <taxon>Micrococcales</taxon>
        <taxon>Promicromonosporaceae</taxon>
        <taxon>Promicromonospora</taxon>
    </lineage>
</organism>
<comment type="caution">
    <text evidence="2">The sequence shown here is derived from an EMBL/GenBank/DDBJ whole genome shotgun (WGS) entry which is preliminary data.</text>
</comment>
<keyword evidence="1" id="KW-0732">Signal</keyword>
<evidence type="ECO:0000256" key="1">
    <source>
        <dbReference type="SAM" id="SignalP"/>
    </source>
</evidence>
<dbReference type="Proteomes" id="UP001596011">
    <property type="component" value="Unassembled WGS sequence"/>
</dbReference>
<sequence>MSGSTASSRVSRLRPVVAAAAALLMTLTGATAATTSAAASSEGATKTVIHTAPAAPASVTGATGGAEFGVTAVPSISPSTRVTYVPAGSDYPCNTGELCALAWDSSRNAFAVFHLYNCARYSLSGWTGQGFYANQQTRGTVARFYDQAGGTLWTSTAPAGNQGASWDPVWSIRNC</sequence>
<keyword evidence="3" id="KW-1185">Reference proteome</keyword>
<feature type="signal peptide" evidence="1">
    <location>
        <begin position="1"/>
        <end position="32"/>
    </location>
</feature>